<dbReference type="Proteomes" id="UP001144205">
    <property type="component" value="Unassembled WGS sequence"/>
</dbReference>
<feature type="domain" description="DUF6538" evidence="2">
    <location>
        <begin position="2"/>
        <end position="48"/>
    </location>
</feature>
<dbReference type="InterPro" id="IPR046668">
    <property type="entry name" value="DUF6538"/>
</dbReference>
<proteinExistence type="predicted"/>
<reference evidence="3" key="1">
    <citation type="journal article" date="2023" name="Int. J. Syst. Evol. Microbiol.">
        <title>Sinisalibacter aestuarii sp. nov., isolated from estuarine sediment of the Arakawa River.</title>
        <authorList>
            <person name="Arafat S.T."/>
            <person name="Hirano S."/>
            <person name="Sato A."/>
            <person name="Takeuchi K."/>
            <person name="Yasuda T."/>
            <person name="Terahara T."/>
            <person name="Hamada M."/>
            <person name="Kobayashi T."/>
        </authorList>
    </citation>
    <scope>NUCLEOTIDE SEQUENCE</scope>
    <source>
        <strain evidence="3">B-399</strain>
    </source>
</reference>
<feature type="compositionally biased region" description="Polar residues" evidence="1">
    <location>
        <begin position="91"/>
        <end position="106"/>
    </location>
</feature>
<evidence type="ECO:0000256" key="1">
    <source>
        <dbReference type="SAM" id="MobiDB-lite"/>
    </source>
</evidence>
<dbReference type="Pfam" id="PF20172">
    <property type="entry name" value="DUF6538"/>
    <property type="match status" value="1"/>
</dbReference>
<sequence length="120" mass="13240">MKRGKGYAVRFSVPKEYQGVIGKKEIIRGLGTQDLGEAISKRDEVLQEIIGAIRSGVVPPGTELSLQPTKVHQATTVRDTAHRWLTESDGIKNSTKGRTRSSNYSEETLGVNPLESKCDW</sequence>
<evidence type="ECO:0000313" key="3">
    <source>
        <dbReference type="EMBL" id="GKY87935.1"/>
    </source>
</evidence>
<evidence type="ECO:0000313" key="4">
    <source>
        <dbReference type="Proteomes" id="UP001144205"/>
    </source>
</evidence>
<keyword evidence="4" id="KW-1185">Reference proteome</keyword>
<accession>A0ABQ5LSF4</accession>
<feature type="region of interest" description="Disordered" evidence="1">
    <location>
        <begin position="78"/>
        <end position="108"/>
    </location>
</feature>
<name>A0ABQ5LSF4_9RHOB</name>
<dbReference type="RefSeq" id="WP_281841922.1">
    <property type="nucleotide sequence ID" value="NZ_BROH01000004.1"/>
</dbReference>
<feature type="compositionally biased region" description="Basic and acidic residues" evidence="1">
    <location>
        <begin position="79"/>
        <end position="90"/>
    </location>
</feature>
<dbReference type="EMBL" id="BROH01000004">
    <property type="protein sequence ID" value="GKY87935.1"/>
    <property type="molecule type" value="Genomic_DNA"/>
</dbReference>
<gene>
    <name evidence="3" type="ORF">STA1M1_18040</name>
</gene>
<comment type="caution">
    <text evidence="3">The sequence shown here is derived from an EMBL/GenBank/DDBJ whole genome shotgun (WGS) entry which is preliminary data.</text>
</comment>
<protein>
    <recommendedName>
        <fullName evidence="2">DUF6538 domain-containing protein</fullName>
    </recommendedName>
</protein>
<evidence type="ECO:0000259" key="2">
    <source>
        <dbReference type="Pfam" id="PF20172"/>
    </source>
</evidence>
<organism evidence="3 4">
    <name type="scientific">Sinisalibacter aestuarii</name>
    <dbReference type="NCBI Taxonomy" id="2949426"/>
    <lineage>
        <taxon>Bacteria</taxon>
        <taxon>Pseudomonadati</taxon>
        <taxon>Pseudomonadota</taxon>
        <taxon>Alphaproteobacteria</taxon>
        <taxon>Rhodobacterales</taxon>
        <taxon>Roseobacteraceae</taxon>
        <taxon>Sinisalibacter</taxon>
    </lineage>
</organism>